<name>A0AAU8I002_9CAUD</name>
<protein>
    <recommendedName>
        <fullName evidence="3">Single-stranded DNA-binding protein</fullName>
    </recommendedName>
</protein>
<organism evidence="2">
    <name type="scientific">Klebsiella phage FKP3</name>
    <dbReference type="NCBI Taxonomy" id="3231233"/>
    <lineage>
        <taxon>Viruses</taxon>
        <taxon>Duplodnaviria</taxon>
        <taxon>Heunggongvirae</taxon>
        <taxon>Uroviricota</taxon>
        <taxon>Caudoviricetes</taxon>
        <taxon>Stephanstirmvirinae</taxon>
        <taxon>Justusliebigvirus</taxon>
    </lineage>
</organism>
<sequence length="292" mass="31236">MSVIKTETDRKGKTVTYATGIVDFVKLDKFDEPKTFHWDGKAIVSTHRASLAIKAKDAKPEDKGIWIGLGDIEIKEGFDDLRVKNGDDWVTIEKGVEVSIDIDKVDQRGDKTYYNTKKSRITVISTDGVKASAPKAGKGSESAPAKAPFKKRDTVGIETGHAVNGALELIRGGVKGDAFELAGVVQSATVTLKAEVAKERGVDVSDYDLGASVGHAILNACRDHSRSDVTVDELIEAAREVLLLSDKVASAIRSGGAVPPEVEKPKTTGKPKQSNPAPAPEPAVDFDDDIPF</sequence>
<evidence type="ECO:0000313" key="2">
    <source>
        <dbReference type="EMBL" id="XCI78049.1"/>
    </source>
</evidence>
<reference evidence="2" key="1">
    <citation type="submission" date="2024-06" db="EMBL/GenBank/DDBJ databases">
        <title>High activity and specificity of bacteriophage cocktails against carbapenem-resistant Klebsiella pneumoniae belonging to high-risk clones CG258 and ST307.</title>
        <authorList>
            <person name="Jimenez Quiceno J."/>
            <person name="Salazar Ospina L."/>
            <person name="Tellez Carrasquilla S."/>
        </authorList>
    </citation>
    <scope>NUCLEOTIDE SEQUENCE</scope>
</reference>
<proteinExistence type="predicted"/>
<accession>A0AAU8I002</accession>
<evidence type="ECO:0008006" key="3">
    <source>
        <dbReference type="Google" id="ProtNLM"/>
    </source>
</evidence>
<evidence type="ECO:0000256" key="1">
    <source>
        <dbReference type="SAM" id="MobiDB-lite"/>
    </source>
</evidence>
<dbReference type="EMBL" id="PP895363">
    <property type="protein sequence ID" value="XCI78049.1"/>
    <property type="molecule type" value="Genomic_DNA"/>
</dbReference>
<feature type="region of interest" description="Disordered" evidence="1">
    <location>
        <begin position="254"/>
        <end position="292"/>
    </location>
</feature>